<proteinExistence type="predicted"/>
<dbReference type="OrthoDB" id="10437779at2759"/>
<dbReference type="VEuPathDB" id="FungiDB:CD36_53540"/>
<dbReference type="CGD" id="CAL0000163359">
    <property type="gene designation" value="Cd36_53540"/>
</dbReference>
<organism evidence="3 4">
    <name type="scientific">Candida dubliniensis (strain CD36 / ATCC MYA-646 / CBS 7987 / NCPF 3949 / NRRL Y-17841)</name>
    <name type="common">Yeast</name>
    <dbReference type="NCBI Taxonomy" id="573826"/>
    <lineage>
        <taxon>Eukaryota</taxon>
        <taxon>Fungi</taxon>
        <taxon>Dikarya</taxon>
        <taxon>Ascomycota</taxon>
        <taxon>Saccharomycotina</taxon>
        <taxon>Pichiomycetes</taxon>
        <taxon>Debaryomycetaceae</taxon>
        <taxon>Candida/Lodderomyces clade</taxon>
        <taxon>Candida</taxon>
    </lineage>
</organism>
<dbReference type="EMBL" id="FM992692">
    <property type="protein sequence ID" value="CAX41731.1"/>
    <property type="molecule type" value="Genomic_DNA"/>
</dbReference>
<dbReference type="GeneID" id="8048239"/>
<evidence type="ECO:0000256" key="1">
    <source>
        <dbReference type="SAM" id="MobiDB-lite"/>
    </source>
</evidence>
<name>B9WHT7_CANDC</name>
<feature type="compositionally biased region" description="Polar residues" evidence="1">
    <location>
        <begin position="68"/>
        <end position="82"/>
    </location>
</feature>
<dbReference type="KEGG" id="cdu:CD36_53540"/>
<accession>B9WHT7</accession>
<dbReference type="Proteomes" id="UP000002605">
    <property type="component" value="Chromosome 5"/>
</dbReference>
<dbReference type="HOGENOM" id="CLU_1089884_0_0_1"/>
<evidence type="ECO:0000313" key="4">
    <source>
        <dbReference type="Proteomes" id="UP000002605"/>
    </source>
</evidence>
<feature type="region of interest" description="Disordered" evidence="1">
    <location>
        <begin position="67"/>
        <end position="103"/>
    </location>
</feature>
<dbReference type="RefSeq" id="XP_002420649.1">
    <property type="nucleotide sequence ID" value="XM_002420604.1"/>
</dbReference>
<evidence type="ECO:0000313" key="3">
    <source>
        <dbReference type="EMBL" id="CAX41731.1"/>
    </source>
</evidence>
<evidence type="ECO:0000313" key="2">
    <source>
        <dbReference type="CGD" id="CAL0000163359"/>
    </source>
</evidence>
<sequence>MYANQRLSMFQSHLDHKQKRTIPSFPFSSIEEQEKYEVSKSLNHVTTLKSTNLRVLPSPSPSVYSLGIGSNFSTDSVQQQERPSPPPPRRLISKLPITPISPTPEPDAVETKLVLNDVVKDFHNGKVLCLSKDDDEEKIEIDNDSVIYDTINEISEDKFTTNYDAIILNKLGQESSYEISTYLKNLHNDTVVVIRDEFEIDNDNNNNEKLDFDFYVDLENSVIVDITKRK</sequence>
<reference evidence="3 4" key="1">
    <citation type="journal article" date="2009" name="Genome Res.">
        <title>Comparative genomics of the fungal pathogens Candida dubliniensis and Candida albicans.</title>
        <authorList>
            <person name="Jackson A.P."/>
            <person name="Gamble J.A."/>
            <person name="Yeomans T."/>
            <person name="Moran G.P."/>
            <person name="Saunders D."/>
            <person name="Harris D."/>
            <person name="Aslett M."/>
            <person name="Barrell J.F."/>
            <person name="Butler G."/>
            <person name="Citiulo F."/>
            <person name="Coleman D.C."/>
            <person name="de Groot P.W.J."/>
            <person name="Goodwin T.J."/>
            <person name="Quail M.A."/>
            <person name="McQuillan J."/>
            <person name="Munro C.A."/>
            <person name="Pain A."/>
            <person name="Poulter R.T."/>
            <person name="Rajandream M.A."/>
            <person name="Renauld H."/>
            <person name="Spiering M.J."/>
            <person name="Tivey A."/>
            <person name="Gow N.A.R."/>
            <person name="Barrell B."/>
            <person name="Sullivan D.J."/>
            <person name="Berriman M."/>
        </authorList>
    </citation>
    <scope>NUCLEOTIDE SEQUENCE [LARGE SCALE GENOMIC DNA]</scope>
    <source>
        <strain evidence="4">CD36 / ATCC MYA-646 / CBS 7987 / NCPF 3949 / NRRL Y-17841</strain>
    </source>
</reference>
<dbReference type="AlphaFoldDB" id="B9WHT7"/>
<protein>
    <submittedName>
        <fullName evidence="3">Uncharacterized protein</fullName>
    </submittedName>
</protein>
<gene>
    <name evidence="2" type="ordered locus">Cd36_53540</name>
    <name evidence="3" type="ORF">CD36_53540</name>
</gene>
<keyword evidence="4" id="KW-1185">Reference proteome</keyword>